<evidence type="ECO:0000313" key="2">
    <source>
        <dbReference type="Proteomes" id="UP001187343"/>
    </source>
</evidence>
<dbReference type="AlphaFoldDB" id="A0AA88U4B7"/>
<protein>
    <submittedName>
        <fullName evidence="1">Uncharacterized protein</fullName>
    </submittedName>
</protein>
<name>A0AA88U4B7_9TELE</name>
<reference evidence="1" key="1">
    <citation type="submission" date="2023-08" db="EMBL/GenBank/DDBJ databases">
        <title>Chromosome-level Genome Assembly of mud carp (Cirrhinus molitorella).</title>
        <authorList>
            <person name="Liu H."/>
        </authorList>
    </citation>
    <scope>NUCLEOTIDE SEQUENCE</scope>
    <source>
        <strain evidence="1">Prfri</strain>
        <tissue evidence="1">Muscle</tissue>
    </source>
</reference>
<gene>
    <name evidence="1" type="ORF">Q8A67_003176</name>
</gene>
<organism evidence="1 2">
    <name type="scientific">Cirrhinus molitorella</name>
    <name type="common">mud carp</name>
    <dbReference type="NCBI Taxonomy" id="172907"/>
    <lineage>
        <taxon>Eukaryota</taxon>
        <taxon>Metazoa</taxon>
        <taxon>Chordata</taxon>
        <taxon>Craniata</taxon>
        <taxon>Vertebrata</taxon>
        <taxon>Euteleostomi</taxon>
        <taxon>Actinopterygii</taxon>
        <taxon>Neopterygii</taxon>
        <taxon>Teleostei</taxon>
        <taxon>Ostariophysi</taxon>
        <taxon>Cypriniformes</taxon>
        <taxon>Cyprinidae</taxon>
        <taxon>Labeoninae</taxon>
        <taxon>Labeonini</taxon>
        <taxon>Cirrhinus</taxon>
    </lineage>
</organism>
<evidence type="ECO:0000313" key="1">
    <source>
        <dbReference type="EMBL" id="KAK2911043.1"/>
    </source>
</evidence>
<comment type="caution">
    <text evidence="1">The sequence shown here is derived from an EMBL/GenBank/DDBJ whole genome shotgun (WGS) entry which is preliminary data.</text>
</comment>
<dbReference type="Proteomes" id="UP001187343">
    <property type="component" value="Unassembled WGS sequence"/>
</dbReference>
<keyword evidence="2" id="KW-1185">Reference proteome</keyword>
<accession>A0AA88U4B7</accession>
<proteinExistence type="predicted"/>
<sequence>MSICGCWSEPFIVYLKSPLHFSCIEVQQRKKWIQNDHPILVPQGSPAYHGCSQQKIRVNRQTSPRWDEVWFCLEMNLSLDEV</sequence>
<dbReference type="EMBL" id="JAUYZG010000003">
    <property type="protein sequence ID" value="KAK2911043.1"/>
    <property type="molecule type" value="Genomic_DNA"/>
</dbReference>